<keyword evidence="3" id="KW-1185">Reference proteome</keyword>
<evidence type="ECO:0000313" key="3">
    <source>
        <dbReference type="Proteomes" id="UP000190814"/>
    </source>
</evidence>
<reference evidence="2 3" key="1">
    <citation type="submission" date="2017-02" db="EMBL/GenBank/DDBJ databases">
        <authorList>
            <person name="Peterson S.W."/>
        </authorList>
    </citation>
    <scope>NUCLEOTIDE SEQUENCE [LARGE SCALE GENOMIC DNA]</scope>
    <source>
        <strain evidence="2 3">ATCC 35992</strain>
    </source>
</reference>
<dbReference type="STRING" id="39495.SAMN02745111_00614"/>
<gene>
    <name evidence="2" type="ORF">SAMN02745111_00614</name>
</gene>
<dbReference type="SUPFAM" id="SSF53807">
    <property type="entry name" value="Helical backbone' metal receptor"/>
    <property type="match status" value="1"/>
</dbReference>
<organism evidence="2 3">
    <name type="scientific">Eubacterium uniforme</name>
    <dbReference type="NCBI Taxonomy" id="39495"/>
    <lineage>
        <taxon>Bacteria</taxon>
        <taxon>Bacillati</taxon>
        <taxon>Bacillota</taxon>
        <taxon>Clostridia</taxon>
        <taxon>Eubacteriales</taxon>
        <taxon>Eubacteriaceae</taxon>
        <taxon>Eubacterium</taxon>
    </lineage>
</organism>
<proteinExistence type="predicted"/>
<accession>A0A1T4VC14</accession>
<evidence type="ECO:0000313" key="2">
    <source>
        <dbReference type="EMBL" id="SKA62438.1"/>
    </source>
</evidence>
<dbReference type="RefSeq" id="WP_078765508.1">
    <property type="nucleotide sequence ID" value="NZ_FUXZ01000004.1"/>
</dbReference>
<feature type="coiled-coil region" evidence="1">
    <location>
        <begin position="304"/>
        <end position="335"/>
    </location>
</feature>
<dbReference type="OrthoDB" id="4959at2"/>
<name>A0A1T4VC14_9FIRM</name>
<protein>
    <recommendedName>
        <fullName evidence="4">Nitrogenase component 1 type Oxidoreductase</fullName>
    </recommendedName>
</protein>
<evidence type="ECO:0000256" key="1">
    <source>
        <dbReference type="SAM" id="Coils"/>
    </source>
</evidence>
<dbReference type="EMBL" id="FUXZ01000004">
    <property type="protein sequence ID" value="SKA62438.1"/>
    <property type="molecule type" value="Genomic_DNA"/>
</dbReference>
<sequence length="470" mass="53962">MLKRIGEGFAPQFSEVKIKDSEYPKPFDIGLEFNAPVHGTWNIVHIGFMVPEAHQIYVCADNCMRGVVMTAAEMNELDRFHSVTLFEKDLLNGSLENETIEGVTDVLNKLEEKPKMVELFTVCLHQFLSCDLDYVYQTLEKRFPDIVFARCFMDPIMQRTSYTPEQKLRKAMLDVIKPLEPRKKIYILGSDVKIRDCFIFYLAERYGFEVKQIHDMKTFEEYMEIGDGAFYLAIYPTGLYGVFDLVSRLERQFMYIPYEADPAKIKSRIIKLNKKLIDIATEYADEDNPKEMRFLLSSCGPSKHKEIEEYADNLEKELEAKVDEVKAVIKDTEISIDYTAYPRPLELAKFLLDNGFNVSSVYLDGISPEDEEAYNYLVENFGDLTLRATIHPEGRVIDRNNENVLAIGQKAAWFNNTHHFVNIIEGDGCMGFKGIMTLLDMMVEACNEEKDLDDIVPRKAVGLCSNCGIV</sequence>
<dbReference type="AlphaFoldDB" id="A0A1T4VC14"/>
<keyword evidence="1" id="KW-0175">Coiled coil</keyword>
<evidence type="ECO:0008006" key="4">
    <source>
        <dbReference type="Google" id="ProtNLM"/>
    </source>
</evidence>
<dbReference type="Proteomes" id="UP000190814">
    <property type="component" value="Unassembled WGS sequence"/>
</dbReference>